<feature type="domain" description="HTH cro/C1-type" evidence="1">
    <location>
        <begin position="106"/>
        <end position="141"/>
    </location>
</feature>
<dbReference type="SUPFAM" id="SSF47413">
    <property type="entry name" value="lambda repressor-like DNA-binding domains"/>
    <property type="match status" value="1"/>
</dbReference>
<dbReference type="InterPro" id="IPR010982">
    <property type="entry name" value="Lambda_DNA-bd_dom_sf"/>
</dbReference>
<organism evidence="2 3">
    <name type="scientific">Paracoccus sanguinis</name>
    <dbReference type="NCBI Taxonomy" id="1545044"/>
    <lineage>
        <taxon>Bacteria</taxon>
        <taxon>Pseudomonadati</taxon>
        <taxon>Pseudomonadota</taxon>
        <taxon>Alphaproteobacteria</taxon>
        <taxon>Rhodobacterales</taxon>
        <taxon>Paracoccaceae</taxon>
        <taxon>Paracoccus</taxon>
    </lineage>
</organism>
<sequence>MTALSLKERFERLGAARAVVPNRSGSPVEAALEPNDRRIDIFAAVPALVEAGLTMLQAKRLVEKVMYEGPAHATLPAVADLDATTRTLAAAGLALTPTAPPETVDVAALRSGLNLTQTEFALRYGLDVKTLRKWETGRSRPEKAVRSYLSLIARDPEGVLRIAGQR</sequence>
<keyword evidence="3" id="KW-1185">Reference proteome</keyword>
<keyword evidence="2" id="KW-0238">DNA-binding</keyword>
<evidence type="ECO:0000313" key="2">
    <source>
        <dbReference type="EMBL" id="SDX00979.1"/>
    </source>
</evidence>
<dbReference type="Proteomes" id="UP000182944">
    <property type="component" value="Unassembled WGS sequence"/>
</dbReference>
<dbReference type="PROSITE" id="PS50943">
    <property type="entry name" value="HTH_CROC1"/>
    <property type="match status" value="1"/>
</dbReference>
<dbReference type="OrthoDB" id="461984at2"/>
<protein>
    <submittedName>
        <fullName evidence="2">DNA-binding transcriptional regulator YiaG, contains XRE-type HTH domain</fullName>
    </submittedName>
</protein>
<gene>
    <name evidence="2" type="ORF">SAMN05444276_102757</name>
</gene>
<dbReference type="Pfam" id="PF01381">
    <property type="entry name" value="HTH_3"/>
    <property type="match status" value="1"/>
</dbReference>
<dbReference type="AlphaFoldDB" id="A0A1H2Y8U2"/>
<proteinExistence type="predicted"/>
<dbReference type="Gene3D" id="1.10.260.40">
    <property type="entry name" value="lambda repressor-like DNA-binding domains"/>
    <property type="match status" value="1"/>
</dbReference>
<reference evidence="3" key="1">
    <citation type="submission" date="2016-10" db="EMBL/GenBank/DDBJ databases">
        <authorList>
            <person name="Varghese N."/>
            <person name="Submissions S."/>
        </authorList>
    </citation>
    <scope>NUCLEOTIDE SEQUENCE [LARGE SCALE GENOMIC DNA]</scope>
    <source>
        <strain evidence="3">DSM 29303</strain>
    </source>
</reference>
<dbReference type="CDD" id="cd00093">
    <property type="entry name" value="HTH_XRE"/>
    <property type="match status" value="1"/>
</dbReference>
<accession>A0A1H2Y8U2</accession>
<dbReference type="EMBL" id="FNNA01000002">
    <property type="protein sequence ID" value="SDX00979.1"/>
    <property type="molecule type" value="Genomic_DNA"/>
</dbReference>
<evidence type="ECO:0000259" key="1">
    <source>
        <dbReference type="PROSITE" id="PS50943"/>
    </source>
</evidence>
<evidence type="ECO:0000313" key="3">
    <source>
        <dbReference type="Proteomes" id="UP000182944"/>
    </source>
</evidence>
<name>A0A1H2Y8U2_9RHOB</name>
<dbReference type="GO" id="GO:0003677">
    <property type="term" value="F:DNA binding"/>
    <property type="evidence" value="ECO:0007669"/>
    <property type="project" value="UniProtKB-KW"/>
</dbReference>
<dbReference type="STRING" id="1545044.SAMN05444276_102757"/>
<dbReference type="InterPro" id="IPR001387">
    <property type="entry name" value="Cro/C1-type_HTH"/>
</dbReference>